<protein>
    <submittedName>
        <fullName evidence="2">Acetyltransferase, GNAT family</fullName>
    </submittedName>
</protein>
<gene>
    <name evidence="2" type="ordered locus">CPS_4423</name>
</gene>
<sequence>MKSRESCSWLPFYIKHHKIMNIVITRFTSSDEQFFLKLYSEHAQQNLPFLPHEQLDKIVEMQYLAQLSYYNNQWPDAITYLVQAEHLEIGKIILSKYQSGLHIIDVVIGEKYRNKGFGRKLLTLVEQRALDIGCTKLTLSVATNNRAKKLYDYLGYKVTSQNETHTAMQKQLVKS</sequence>
<evidence type="ECO:0000313" key="2">
    <source>
        <dbReference type="EMBL" id="AAZ24834.1"/>
    </source>
</evidence>
<dbReference type="AlphaFoldDB" id="Q47VV0"/>
<evidence type="ECO:0000313" key="3">
    <source>
        <dbReference type="Proteomes" id="UP000000547"/>
    </source>
</evidence>
<dbReference type="PANTHER" id="PTHR43415:SF3">
    <property type="entry name" value="GNAT-FAMILY ACETYLTRANSFERASE"/>
    <property type="match status" value="1"/>
</dbReference>
<keyword evidence="2" id="KW-0808">Transferase</keyword>
<dbReference type="KEGG" id="cps:CPS_4423"/>
<dbReference type="PROSITE" id="PS51186">
    <property type="entry name" value="GNAT"/>
    <property type="match status" value="1"/>
</dbReference>
<dbReference type="PANTHER" id="PTHR43415">
    <property type="entry name" value="SPERMIDINE N(1)-ACETYLTRANSFERASE"/>
    <property type="match status" value="1"/>
</dbReference>
<dbReference type="HOGENOM" id="CLU_013985_22_0_6"/>
<dbReference type="InterPro" id="IPR016181">
    <property type="entry name" value="Acyl_CoA_acyltransferase"/>
</dbReference>
<proteinExistence type="predicted"/>
<accession>Q47VV0</accession>
<name>Q47VV0_COLP3</name>
<dbReference type="STRING" id="167879.CPS_4423"/>
<dbReference type="Pfam" id="PF00583">
    <property type="entry name" value="Acetyltransf_1"/>
    <property type="match status" value="1"/>
</dbReference>
<feature type="domain" description="N-acetyltransferase" evidence="1">
    <location>
        <begin position="22"/>
        <end position="173"/>
    </location>
</feature>
<dbReference type="GO" id="GO:0016747">
    <property type="term" value="F:acyltransferase activity, transferring groups other than amino-acyl groups"/>
    <property type="evidence" value="ECO:0007669"/>
    <property type="project" value="InterPro"/>
</dbReference>
<dbReference type="SUPFAM" id="SSF55729">
    <property type="entry name" value="Acyl-CoA N-acyltransferases (Nat)"/>
    <property type="match status" value="1"/>
</dbReference>
<evidence type="ECO:0000259" key="1">
    <source>
        <dbReference type="PROSITE" id="PS51186"/>
    </source>
</evidence>
<dbReference type="InterPro" id="IPR000182">
    <property type="entry name" value="GNAT_dom"/>
</dbReference>
<dbReference type="CDD" id="cd04301">
    <property type="entry name" value="NAT_SF"/>
    <property type="match status" value="1"/>
</dbReference>
<reference evidence="2" key="1">
    <citation type="journal article" date="2005" name="Proc. Natl. Acad. Sci. U.S.A.">
        <title>The psychrophilic lifestyle as revealed by the genome sequence of Colwellia psychrerythraea 34H through genomic and proteomic analyses.</title>
        <authorList>
            <person name="Methe B.A."/>
            <person name="Nelson K.E."/>
            <person name="Deming J.W."/>
            <person name="Momen B."/>
            <person name="Melamud E."/>
            <person name="Zhang X."/>
            <person name="Moult J."/>
            <person name="Madupu R."/>
            <person name="Nelson W.C."/>
            <person name="Dodson R.J."/>
            <person name="Brinkac L.M."/>
            <person name="Daugherty S.C."/>
            <person name="Durkin A.S."/>
            <person name="DeBoy R.T."/>
            <person name="Kolonay J.F."/>
            <person name="Sullivan S.A."/>
            <person name="Zhou L."/>
            <person name="Davidsen T.M."/>
            <person name="Wu M."/>
            <person name="Huston A.L."/>
            <person name="Lewis M."/>
            <person name="Weaver B."/>
            <person name="Weidman J.F."/>
            <person name="Khouri H."/>
            <person name="Utterback T.R."/>
            <person name="Feldblyum T.V."/>
            <person name="Fraser C.M."/>
        </authorList>
    </citation>
    <scope>NUCLEOTIDE SEQUENCE [LARGE SCALE GENOMIC DNA]</scope>
    <source>
        <strain evidence="2">34H</strain>
    </source>
</reference>
<dbReference type="Proteomes" id="UP000000547">
    <property type="component" value="Chromosome"/>
</dbReference>
<organism evidence="2 3">
    <name type="scientific">Colwellia psychrerythraea (strain 34H / ATCC BAA-681)</name>
    <name type="common">Vibrio psychroerythus</name>
    <dbReference type="NCBI Taxonomy" id="167879"/>
    <lineage>
        <taxon>Bacteria</taxon>
        <taxon>Pseudomonadati</taxon>
        <taxon>Pseudomonadota</taxon>
        <taxon>Gammaproteobacteria</taxon>
        <taxon>Alteromonadales</taxon>
        <taxon>Colwelliaceae</taxon>
        <taxon>Colwellia</taxon>
    </lineage>
</organism>
<dbReference type="Gene3D" id="3.40.630.30">
    <property type="match status" value="1"/>
</dbReference>
<dbReference type="EMBL" id="CP000083">
    <property type="protein sequence ID" value="AAZ24834.1"/>
    <property type="molecule type" value="Genomic_DNA"/>
</dbReference>